<dbReference type="EMBL" id="BPQB01000066">
    <property type="protein sequence ID" value="GJE96976.1"/>
    <property type="molecule type" value="Genomic_DNA"/>
</dbReference>
<dbReference type="AlphaFoldDB" id="A0A9P3GLJ3"/>
<reference evidence="1 2" key="1">
    <citation type="submission" date="2021-08" db="EMBL/GenBank/DDBJ databases">
        <title>Draft Genome Sequence of Phanerochaete sordida strain YK-624.</title>
        <authorList>
            <person name="Mori T."/>
            <person name="Dohra H."/>
            <person name="Suzuki T."/>
            <person name="Kawagishi H."/>
            <person name="Hirai H."/>
        </authorList>
    </citation>
    <scope>NUCLEOTIDE SEQUENCE [LARGE SCALE GENOMIC DNA]</scope>
    <source>
        <strain evidence="1 2">YK-624</strain>
    </source>
</reference>
<comment type="caution">
    <text evidence="1">The sequence shown here is derived from an EMBL/GenBank/DDBJ whole genome shotgun (WGS) entry which is preliminary data.</text>
</comment>
<keyword evidence="2" id="KW-1185">Reference proteome</keyword>
<protein>
    <submittedName>
        <fullName evidence="1">Uncharacterized protein</fullName>
    </submittedName>
</protein>
<evidence type="ECO:0000313" key="2">
    <source>
        <dbReference type="Proteomes" id="UP000703269"/>
    </source>
</evidence>
<sequence length="332" mass="37216">MHNNPSLPAEVWLMVVDDAVHSFLDEYWTCPLNAWAPDAEPLLPPSPVPNLLAASSTIRHATLRVLAQHLGLKYGTQGIGSLDGNPFGVSSAVRKLWHPENLEKQNAEVERLCQLSSTLDAYAHIVAALQQSRALLFSVLDIYRLEGRSHLERLAQDAEKSKLLLDSAGAHCSSAAARIIRKKLEKLDAEELTGPLVVPYMLRNLAGVVRYLHILRFVCVIDPQLTGIPPPAYLSAGTWEDAISGLLETLVLLLRDLELLLKMTPHDIHWVTWRRLFDMHSLMQIKTVLENARIILRRTSRNVIRFELILILSRGVQLLDTLIVRQLSRSNG</sequence>
<accession>A0A9P3GLJ3</accession>
<gene>
    <name evidence="1" type="ORF">PsYK624_131860</name>
</gene>
<name>A0A9P3GLJ3_9APHY</name>
<proteinExistence type="predicted"/>
<organism evidence="1 2">
    <name type="scientific">Phanerochaete sordida</name>
    <dbReference type="NCBI Taxonomy" id="48140"/>
    <lineage>
        <taxon>Eukaryota</taxon>
        <taxon>Fungi</taxon>
        <taxon>Dikarya</taxon>
        <taxon>Basidiomycota</taxon>
        <taxon>Agaricomycotina</taxon>
        <taxon>Agaricomycetes</taxon>
        <taxon>Polyporales</taxon>
        <taxon>Phanerochaetaceae</taxon>
        <taxon>Phanerochaete</taxon>
    </lineage>
</organism>
<dbReference type="Proteomes" id="UP000703269">
    <property type="component" value="Unassembled WGS sequence"/>
</dbReference>
<evidence type="ECO:0000313" key="1">
    <source>
        <dbReference type="EMBL" id="GJE96976.1"/>
    </source>
</evidence>